<evidence type="ECO:0000256" key="12">
    <source>
        <dbReference type="ARBA" id="ARBA00022842"/>
    </source>
</evidence>
<dbReference type="FunFam" id="3.30.460.10:FF:000002">
    <property type="entry name" value="Poly(A) polymerase alpha, putative"/>
    <property type="match status" value="1"/>
</dbReference>
<comment type="similarity">
    <text evidence="4">Belongs to the poly(A) polymerase family.</text>
</comment>
<evidence type="ECO:0000256" key="15">
    <source>
        <dbReference type="SAM" id="Phobius"/>
    </source>
</evidence>
<keyword evidence="10" id="KW-0547">Nucleotide-binding</keyword>
<keyword evidence="7" id="KW-0808">Transferase</keyword>
<dbReference type="InterPro" id="IPR043519">
    <property type="entry name" value="NT_sf"/>
</dbReference>
<proteinExistence type="inferred from homology"/>
<feature type="compositionally biased region" description="Basic and acidic residues" evidence="14">
    <location>
        <begin position="347"/>
        <end position="370"/>
    </location>
</feature>
<keyword evidence="9" id="KW-0479">Metal-binding</keyword>
<evidence type="ECO:0000256" key="3">
    <source>
        <dbReference type="ARBA" id="ARBA00004123"/>
    </source>
</evidence>
<dbReference type="GO" id="GO:1990817">
    <property type="term" value="F:poly(A) RNA polymerase activity"/>
    <property type="evidence" value="ECO:0007669"/>
    <property type="project" value="UniProtKB-EC"/>
</dbReference>
<dbReference type="EMBL" id="CAMGYJ010000007">
    <property type="protein sequence ID" value="CAI0441421.1"/>
    <property type="molecule type" value="Genomic_DNA"/>
</dbReference>
<evidence type="ECO:0000313" key="18">
    <source>
        <dbReference type="EMBL" id="CAI0441421.1"/>
    </source>
</evidence>
<keyword evidence="19" id="KW-1185">Reference proteome</keyword>
<accession>A0AAV0M553</accession>
<evidence type="ECO:0000256" key="4">
    <source>
        <dbReference type="ARBA" id="ARBA00010912"/>
    </source>
</evidence>
<feature type="compositionally biased region" description="Polar residues" evidence="14">
    <location>
        <begin position="1"/>
        <end position="17"/>
    </location>
</feature>
<name>A0AAV0M553_9ROSI</name>
<dbReference type="Proteomes" id="UP001154282">
    <property type="component" value="Unassembled WGS sequence"/>
</dbReference>
<dbReference type="SUPFAM" id="SSF81301">
    <property type="entry name" value="Nucleotidyltransferase"/>
    <property type="match status" value="1"/>
</dbReference>
<dbReference type="GO" id="GO:0005524">
    <property type="term" value="F:ATP binding"/>
    <property type="evidence" value="ECO:0007669"/>
    <property type="project" value="UniProtKB-KW"/>
</dbReference>
<dbReference type="PANTHER" id="PTHR10682">
    <property type="entry name" value="POLY A POLYMERASE"/>
    <property type="match status" value="1"/>
</dbReference>
<keyword evidence="11" id="KW-0067">ATP-binding</keyword>
<dbReference type="GO" id="GO:0005634">
    <property type="term" value="C:nucleus"/>
    <property type="evidence" value="ECO:0007669"/>
    <property type="project" value="UniProtKB-SubCell"/>
</dbReference>
<dbReference type="GO" id="GO:0006397">
    <property type="term" value="P:mRNA processing"/>
    <property type="evidence" value="ECO:0007669"/>
    <property type="project" value="UniProtKB-KW"/>
</dbReference>
<evidence type="ECO:0000256" key="7">
    <source>
        <dbReference type="ARBA" id="ARBA00022679"/>
    </source>
</evidence>
<dbReference type="SUPFAM" id="SSF81631">
    <property type="entry name" value="PAP/OAS1 substrate-binding domain"/>
    <property type="match status" value="1"/>
</dbReference>
<evidence type="ECO:0000259" key="16">
    <source>
        <dbReference type="Pfam" id="PF04926"/>
    </source>
</evidence>
<dbReference type="SUPFAM" id="SSF55003">
    <property type="entry name" value="PAP/Archaeal CCA-adding enzyme, C-terminal domain"/>
    <property type="match status" value="1"/>
</dbReference>
<evidence type="ECO:0000256" key="6">
    <source>
        <dbReference type="ARBA" id="ARBA00022664"/>
    </source>
</evidence>
<protein>
    <recommendedName>
        <fullName evidence="5">polynucleotide adenylyltransferase</fullName>
        <ecNumber evidence="5">2.7.7.19</ecNumber>
    </recommendedName>
</protein>
<evidence type="ECO:0000259" key="17">
    <source>
        <dbReference type="Pfam" id="PF20750"/>
    </source>
</evidence>
<comment type="caution">
    <text evidence="18">The sequence shown here is derived from an EMBL/GenBank/DDBJ whole genome shotgun (WGS) entry which is preliminary data.</text>
</comment>
<reference evidence="18" key="1">
    <citation type="submission" date="2022-08" db="EMBL/GenBank/DDBJ databases">
        <authorList>
            <person name="Gutierrez-Valencia J."/>
        </authorList>
    </citation>
    <scope>NUCLEOTIDE SEQUENCE</scope>
</reference>
<comment type="cofactor">
    <cofactor evidence="2">
        <name>Mg(2+)</name>
        <dbReference type="ChEBI" id="CHEBI:18420"/>
    </cofactor>
</comment>
<keyword evidence="12" id="KW-0460">Magnesium</keyword>
<dbReference type="AlphaFoldDB" id="A0AAV0M553"/>
<dbReference type="Gene3D" id="3.30.70.590">
    <property type="entry name" value="Poly(A) polymerase predicted RNA binding domain"/>
    <property type="match status" value="1"/>
</dbReference>
<dbReference type="CDD" id="cd05402">
    <property type="entry name" value="NT_PAP_TUTase"/>
    <property type="match status" value="1"/>
</dbReference>
<comment type="cofactor">
    <cofactor evidence="1">
        <name>Mn(2+)</name>
        <dbReference type="ChEBI" id="CHEBI:29035"/>
    </cofactor>
</comment>
<dbReference type="Pfam" id="PF20750">
    <property type="entry name" value="PAP_NTPase"/>
    <property type="match status" value="1"/>
</dbReference>
<dbReference type="InterPro" id="IPR048840">
    <property type="entry name" value="PolA_pol_NTPase"/>
</dbReference>
<evidence type="ECO:0000256" key="10">
    <source>
        <dbReference type="ARBA" id="ARBA00022741"/>
    </source>
</evidence>
<evidence type="ECO:0000256" key="11">
    <source>
        <dbReference type="ARBA" id="ARBA00022840"/>
    </source>
</evidence>
<gene>
    <name evidence="18" type="ORF">LITE_LOCUS26860</name>
</gene>
<feature type="region of interest" description="Disordered" evidence="14">
    <location>
        <begin position="1"/>
        <end position="26"/>
    </location>
</feature>
<feature type="region of interest" description="Disordered" evidence="14">
    <location>
        <begin position="331"/>
        <end position="370"/>
    </location>
</feature>
<dbReference type="PANTHER" id="PTHR10682:SF36">
    <property type="entry name" value="NUCLEAR POLY(A) POLYMERASE 4"/>
    <property type="match status" value="1"/>
</dbReference>
<dbReference type="GO" id="GO:0031123">
    <property type="term" value="P:RNA 3'-end processing"/>
    <property type="evidence" value="ECO:0007669"/>
    <property type="project" value="InterPro"/>
</dbReference>
<organism evidence="18 19">
    <name type="scientific">Linum tenue</name>
    <dbReference type="NCBI Taxonomy" id="586396"/>
    <lineage>
        <taxon>Eukaryota</taxon>
        <taxon>Viridiplantae</taxon>
        <taxon>Streptophyta</taxon>
        <taxon>Embryophyta</taxon>
        <taxon>Tracheophyta</taxon>
        <taxon>Spermatophyta</taxon>
        <taxon>Magnoliopsida</taxon>
        <taxon>eudicotyledons</taxon>
        <taxon>Gunneridae</taxon>
        <taxon>Pentapetalae</taxon>
        <taxon>rosids</taxon>
        <taxon>fabids</taxon>
        <taxon>Malpighiales</taxon>
        <taxon>Linaceae</taxon>
        <taxon>Linum</taxon>
    </lineage>
</organism>
<evidence type="ECO:0000256" key="1">
    <source>
        <dbReference type="ARBA" id="ARBA00001936"/>
    </source>
</evidence>
<keyword evidence="15" id="KW-0812">Transmembrane</keyword>
<evidence type="ECO:0000256" key="13">
    <source>
        <dbReference type="ARBA" id="ARBA00023242"/>
    </source>
</evidence>
<keyword evidence="15" id="KW-0472">Membrane</keyword>
<dbReference type="InterPro" id="IPR011068">
    <property type="entry name" value="NuclTrfase_I-like_C"/>
</dbReference>
<dbReference type="GO" id="GO:0003723">
    <property type="term" value="F:RNA binding"/>
    <property type="evidence" value="ECO:0007669"/>
    <property type="project" value="InterPro"/>
</dbReference>
<evidence type="ECO:0000256" key="2">
    <source>
        <dbReference type="ARBA" id="ARBA00001946"/>
    </source>
</evidence>
<dbReference type="InterPro" id="IPR007010">
    <property type="entry name" value="PolA_pol_RNA-bd_dom"/>
</dbReference>
<keyword evidence="8" id="KW-0548">Nucleotidyltransferase</keyword>
<feature type="domain" description="Poly(A) polymerase nucleotidyltransferase" evidence="17">
    <location>
        <begin position="30"/>
        <end position="217"/>
    </location>
</feature>
<evidence type="ECO:0000256" key="14">
    <source>
        <dbReference type="SAM" id="MobiDB-lite"/>
    </source>
</evidence>
<comment type="subcellular location">
    <subcellularLocation>
        <location evidence="3">Nucleus</location>
    </subcellularLocation>
</comment>
<keyword evidence="13" id="KW-0539">Nucleus</keyword>
<dbReference type="EC" id="2.7.7.19" evidence="5"/>
<dbReference type="Gene3D" id="3.30.460.10">
    <property type="entry name" value="Beta Polymerase, domain 2"/>
    <property type="match status" value="1"/>
</dbReference>
<evidence type="ECO:0000256" key="9">
    <source>
        <dbReference type="ARBA" id="ARBA00022723"/>
    </source>
</evidence>
<dbReference type="GO" id="GO:0046872">
    <property type="term" value="F:metal ion binding"/>
    <property type="evidence" value="ECO:0007669"/>
    <property type="project" value="UniProtKB-KW"/>
</dbReference>
<evidence type="ECO:0000256" key="8">
    <source>
        <dbReference type="ARBA" id="ARBA00022695"/>
    </source>
</evidence>
<evidence type="ECO:0000256" key="5">
    <source>
        <dbReference type="ARBA" id="ARBA00012388"/>
    </source>
</evidence>
<evidence type="ECO:0000313" key="19">
    <source>
        <dbReference type="Proteomes" id="UP001154282"/>
    </source>
</evidence>
<keyword evidence="15" id="KW-1133">Transmembrane helix</keyword>
<feature type="domain" description="Poly(A) polymerase RNA-binding" evidence="16">
    <location>
        <begin position="261"/>
        <end position="338"/>
    </location>
</feature>
<sequence length="671" mass="74270">MVVGSQTPSVAASAQSGNKRKGGAANKVFLAGPSEADLQRNADLEKFLVDSGLYETEEEAEKRQEVLGRIDQIVKAWVKQLTRLRGYTDQMVEEANAVLFTFGSYRLGVHGPGADVDTLCVGPSYVNREEDFFIILHDLLADMEEVTELQPVPDAHVPVMKFKFLGISIDLLYASISLLVVPEELDISNESVLHQVDEQTVRSLNGCRVADQILKHVPNVEHFRTALRCLKFWAKRRGVYSNIERDTNGMLQCHPYPHEYTDMSRQWPHCAFFMGLQRKEGINGQEGQQFDIRGTVDEFRQEINMYMFWKPGMDIYVAHVRRRQLPSFVFPEGHRRSRSSRQQAGKVNDDVRKSPSGSIEEHLKRKHDGEMAAEKRVKCASVSPQRLVSVSPEICRTRSVGPSLESLHEGVKLGCSSALADVDNNAPFTSCSGQVKGENRNLVVRDANGIETEDMGCDLSRQVTVHQYNSCLVMNETEPMELEAERQHAPDPSECQVSEVETGLEEGSLKGSSEGLIGLTGEDVQVEPALMLPSNQKTVVELGGKDVVCSSSSTRNLNFECNIAVGTARQSQDGTSRSESLQRLVMRHAFETLSFLLPSRDIFVFFAVSVALCGFLLSGRVSNQQHEVQGDEQLEDHGKCSIDLVASCLLFSPGVSAFALSGGKHSGAEES</sequence>
<dbReference type="Pfam" id="PF04926">
    <property type="entry name" value="PAP_RNA-bind"/>
    <property type="match status" value="1"/>
</dbReference>
<keyword evidence="6" id="KW-0507">mRNA processing</keyword>
<feature type="transmembrane region" description="Helical" evidence="15">
    <location>
        <begin position="602"/>
        <end position="619"/>
    </location>
</feature>